<protein>
    <submittedName>
        <fullName evidence="1">Uncharacterized protein</fullName>
    </submittedName>
</protein>
<dbReference type="AlphaFoldDB" id="A0A075I4J4"/>
<reference evidence="1" key="1">
    <citation type="journal article" date="2014" name="Genome Biol. Evol.">
        <title>Pangenome evidence for extensive interdomain horizontal transfer affecting lineage core and shell genes in uncultured planktonic thaumarchaeota and euryarchaeota.</title>
        <authorList>
            <person name="Deschamps P."/>
            <person name="Zivanovic Y."/>
            <person name="Moreira D."/>
            <person name="Rodriguez-Valera F."/>
            <person name="Lopez-Garcia P."/>
        </authorList>
    </citation>
    <scope>NUCLEOTIDE SEQUENCE</scope>
</reference>
<sequence length="33" mass="4203">MYNIKLIVNFPKEGRIEEFEMYGKKRFKFNYRL</sequence>
<dbReference type="EMBL" id="KF901216">
    <property type="protein sequence ID" value="AIF22795.1"/>
    <property type="molecule type" value="Genomic_DNA"/>
</dbReference>
<accession>A0A075I4J4</accession>
<proteinExistence type="predicted"/>
<organism evidence="1">
    <name type="scientific">uncultured marine thaumarchaeote SAT1000_10_G06</name>
    <dbReference type="NCBI Taxonomy" id="1456374"/>
    <lineage>
        <taxon>Archaea</taxon>
        <taxon>Nitrososphaerota</taxon>
        <taxon>environmental samples</taxon>
    </lineage>
</organism>
<evidence type="ECO:0000313" key="1">
    <source>
        <dbReference type="EMBL" id="AIF22795.1"/>
    </source>
</evidence>
<name>A0A075I4J4_9ARCH</name>